<proteinExistence type="predicted"/>
<dbReference type="AlphaFoldDB" id="A0A8S4RK42"/>
<name>A0A8S4RK42_9NEOP</name>
<accession>A0A8S4RK42</accession>
<gene>
    <name evidence="1" type="primary">jg11189</name>
    <name evidence="1" type="ORF">PAEG_LOCUS14520</name>
</gene>
<dbReference type="Proteomes" id="UP000838756">
    <property type="component" value="Unassembled WGS sequence"/>
</dbReference>
<evidence type="ECO:0000313" key="1">
    <source>
        <dbReference type="EMBL" id="CAH2237218.1"/>
    </source>
</evidence>
<organism evidence="1 2">
    <name type="scientific">Pararge aegeria aegeria</name>
    <dbReference type="NCBI Taxonomy" id="348720"/>
    <lineage>
        <taxon>Eukaryota</taxon>
        <taxon>Metazoa</taxon>
        <taxon>Ecdysozoa</taxon>
        <taxon>Arthropoda</taxon>
        <taxon>Hexapoda</taxon>
        <taxon>Insecta</taxon>
        <taxon>Pterygota</taxon>
        <taxon>Neoptera</taxon>
        <taxon>Endopterygota</taxon>
        <taxon>Lepidoptera</taxon>
        <taxon>Glossata</taxon>
        <taxon>Ditrysia</taxon>
        <taxon>Papilionoidea</taxon>
        <taxon>Nymphalidae</taxon>
        <taxon>Satyrinae</taxon>
        <taxon>Satyrini</taxon>
        <taxon>Parargina</taxon>
        <taxon>Pararge</taxon>
    </lineage>
</organism>
<protein>
    <submittedName>
        <fullName evidence="1">Jg11189 protein</fullName>
    </submittedName>
</protein>
<evidence type="ECO:0000313" key="2">
    <source>
        <dbReference type="Proteomes" id="UP000838756"/>
    </source>
</evidence>
<dbReference type="EMBL" id="CAKXAJ010025255">
    <property type="protein sequence ID" value="CAH2237218.1"/>
    <property type="molecule type" value="Genomic_DNA"/>
</dbReference>
<sequence>MAQNALKYWKKDKVDLSSYQSQDNRVTKAGERLLILLGNGDREGCPSEPSPVKELSTVGTVYPKLMVRLMASGKHAYKPSLPSQGIQATSACNYTGNDALLT</sequence>
<reference evidence="1" key="1">
    <citation type="submission" date="2022-03" db="EMBL/GenBank/DDBJ databases">
        <authorList>
            <person name="Lindestad O."/>
        </authorList>
    </citation>
    <scope>NUCLEOTIDE SEQUENCE</scope>
</reference>
<comment type="caution">
    <text evidence="1">The sequence shown here is derived from an EMBL/GenBank/DDBJ whole genome shotgun (WGS) entry which is preliminary data.</text>
</comment>
<keyword evidence="2" id="KW-1185">Reference proteome</keyword>